<dbReference type="EMBL" id="JACHGB010000001">
    <property type="protein sequence ID" value="MBB5270317.1"/>
    <property type="molecule type" value="Genomic_DNA"/>
</dbReference>
<feature type="region of interest" description="Disordered" evidence="1">
    <location>
        <begin position="180"/>
        <end position="206"/>
    </location>
</feature>
<feature type="compositionally biased region" description="Low complexity" evidence="1">
    <location>
        <begin position="134"/>
        <end position="145"/>
    </location>
</feature>
<gene>
    <name evidence="2" type="ORF">HNQ70_000301</name>
</gene>
<name>A0A7W8HE03_9BURK</name>
<evidence type="ECO:0000313" key="2">
    <source>
        <dbReference type="EMBL" id="MBB5270317.1"/>
    </source>
</evidence>
<organism evidence="2 3">
    <name type="scientific">Quisquiliibacterium transsilvanicum</name>
    <dbReference type="NCBI Taxonomy" id="1549638"/>
    <lineage>
        <taxon>Bacteria</taxon>
        <taxon>Pseudomonadati</taxon>
        <taxon>Pseudomonadota</taxon>
        <taxon>Betaproteobacteria</taxon>
        <taxon>Burkholderiales</taxon>
        <taxon>Burkholderiaceae</taxon>
        <taxon>Quisquiliibacterium</taxon>
    </lineage>
</organism>
<feature type="compositionally biased region" description="Basic residues" evidence="1">
    <location>
        <begin position="92"/>
        <end position="103"/>
    </location>
</feature>
<sequence>MNYYPFHLGDYAAHTAHLDPMEDLAYRRMLDAYYLREAPLPADPLEVARLVRLRAHAAEVEAVLREFFVLGDDGWAHRRCEEEIERMQSLQKKQRDKANKRWHGPGNAAAMPQQCRSNADAMPPTPTPTPTPTPRTSTTIESPPTDDARGPFADSAVEDGPGLAQDVDVADAAEILRAIGASPSGPPADSRGASGSPPPPDPGAPIAAELRRRGVRCGASHPELLALVADGFTLPELVEALAVAAMSPTAPRPMNLGYLAAVARTQRETARRPKKPAAAWWSTDEATLAKGSELGMQPRTGEGWQEFRQRIRTALAAAGGQRAVGAATGEHARA</sequence>
<dbReference type="InterPro" id="IPR010781">
    <property type="entry name" value="DUF1376"/>
</dbReference>
<dbReference type="AlphaFoldDB" id="A0A7W8HE03"/>
<dbReference type="RefSeq" id="WP_183963600.1">
    <property type="nucleotide sequence ID" value="NZ_BAABEW010000021.1"/>
</dbReference>
<feature type="compositionally biased region" description="Low complexity" evidence="1">
    <location>
        <begin position="180"/>
        <end position="195"/>
    </location>
</feature>
<dbReference type="Proteomes" id="UP000532440">
    <property type="component" value="Unassembled WGS sequence"/>
</dbReference>
<accession>A0A7W8HE03</accession>
<keyword evidence="3" id="KW-1185">Reference proteome</keyword>
<dbReference type="Pfam" id="PF07120">
    <property type="entry name" value="DUF1376"/>
    <property type="match status" value="1"/>
</dbReference>
<evidence type="ECO:0000256" key="1">
    <source>
        <dbReference type="SAM" id="MobiDB-lite"/>
    </source>
</evidence>
<feature type="region of interest" description="Disordered" evidence="1">
    <location>
        <begin position="87"/>
        <end position="162"/>
    </location>
</feature>
<feature type="compositionally biased region" description="Pro residues" evidence="1">
    <location>
        <begin position="123"/>
        <end position="133"/>
    </location>
</feature>
<reference evidence="2 3" key="1">
    <citation type="submission" date="2020-08" db="EMBL/GenBank/DDBJ databases">
        <title>Genomic Encyclopedia of Type Strains, Phase IV (KMG-IV): sequencing the most valuable type-strain genomes for metagenomic binning, comparative biology and taxonomic classification.</title>
        <authorList>
            <person name="Goeker M."/>
        </authorList>
    </citation>
    <scope>NUCLEOTIDE SEQUENCE [LARGE SCALE GENOMIC DNA]</scope>
    <source>
        <strain evidence="2 3">DSM 29781</strain>
    </source>
</reference>
<comment type="caution">
    <text evidence="2">The sequence shown here is derived from an EMBL/GenBank/DDBJ whole genome shotgun (WGS) entry which is preliminary data.</text>
</comment>
<protein>
    <submittedName>
        <fullName evidence="2">Uncharacterized protein YdaU (DUF1376 family)</fullName>
    </submittedName>
</protein>
<evidence type="ECO:0000313" key="3">
    <source>
        <dbReference type="Proteomes" id="UP000532440"/>
    </source>
</evidence>
<proteinExistence type="predicted"/>